<dbReference type="GeneID" id="82190322"/>
<dbReference type="CDD" id="cd00060">
    <property type="entry name" value="FHA"/>
    <property type="match status" value="1"/>
</dbReference>
<feature type="domain" description="FHA" evidence="2">
    <location>
        <begin position="227"/>
        <end position="279"/>
    </location>
</feature>
<dbReference type="eggNOG" id="COG1716">
    <property type="taxonomic scope" value="Bacteria"/>
</dbReference>
<accession>R9KXU3</accession>
<dbReference type="OrthoDB" id="3191267at2"/>
<evidence type="ECO:0000313" key="3">
    <source>
        <dbReference type="EMBL" id="EOS51339.1"/>
    </source>
</evidence>
<organism evidence="3 4">
    <name type="scientific">Adlercreutzia caecimuris B7</name>
    <dbReference type="NCBI Taxonomy" id="1235794"/>
    <lineage>
        <taxon>Bacteria</taxon>
        <taxon>Bacillati</taxon>
        <taxon>Actinomycetota</taxon>
        <taxon>Coriobacteriia</taxon>
        <taxon>Eggerthellales</taxon>
        <taxon>Eggerthellaceae</taxon>
        <taxon>Adlercreutzia</taxon>
    </lineage>
</organism>
<proteinExistence type="predicted"/>
<gene>
    <name evidence="3" type="ORF">C811_00738</name>
</gene>
<dbReference type="Proteomes" id="UP000014204">
    <property type="component" value="Unassembled WGS sequence"/>
</dbReference>
<dbReference type="AlphaFoldDB" id="R9KXU3"/>
<name>R9KXU3_9ACTN</name>
<dbReference type="Gene3D" id="2.60.200.20">
    <property type="match status" value="1"/>
</dbReference>
<evidence type="ECO:0000313" key="4">
    <source>
        <dbReference type="Proteomes" id="UP000014204"/>
    </source>
</evidence>
<dbReference type="InterPro" id="IPR008984">
    <property type="entry name" value="SMAD_FHA_dom_sf"/>
</dbReference>
<dbReference type="PATRIC" id="fig|1235794.3.peg.721"/>
<evidence type="ECO:0000256" key="1">
    <source>
        <dbReference type="ARBA" id="ARBA00022553"/>
    </source>
</evidence>
<protein>
    <recommendedName>
        <fullName evidence="2">FHA domain-containing protein</fullName>
    </recommendedName>
</protein>
<keyword evidence="4" id="KW-1185">Reference proteome</keyword>
<dbReference type="RefSeq" id="WP_016308963.1">
    <property type="nucleotide sequence ID" value="NZ_KE159646.1"/>
</dbReference>
<reference evidence="3 4" key="1">
    <citation type="submission" date="2013-04" db="EMBL/GenBank/DDBJ databases">
        <title>The Genome Sequence of Enterorhabdus caecimuris B7.</title>
        <authorList>
            <consortium name="The Broad Institute Genomics Platform"/>
            <consortium name="The Broad Institute Genome Sequencing Center for Infectious Disease"/>
            <person name="Earl A."/>
            <person name="Xavier R."/>
            <person name="Elson C."/>
            <person name="Duck W."/>
            <person name="Walker B."/>
            <person name="Young S."/>
            <person name="Zeng Q."/>
            <person name="Gargeya S."/>
            <person name="Fitzgerald M."/>
            <person name="Haas B."/>
            <person name="Abouelleil A."/>
            <person name="Allen A.W."/>
            <person name="Alvarado L."/>
            <person name="Arachchi H.M."/>
            <person name="Berlin A.M."/>
            <person name="Chapman S.B."/>
            <person name="Gainer-Dewar J."/>
            <person name="Goldberg J."/>
            <person name="Griggs A."/>
            <person name="Gujja S."/>
            <person name="Hansen M."/>
            <person name="Howarth C."/>
            <person name="Imamovic A."/>
            <person name="Ireland A."/>
            <person name="Larimer J."/>
            <person name="McCowan C."/>
            <person name="Murphy C."/>
            <person name="Pearson M."/>
            <person name="Poon T.W."/>
            <person name="Priest M."/>
            <person name="Roberts A."/>
            <person name="Saif S."/>
            <person name="Shea T."/>
            <person name="Sisk P."/>
            <person name="Sykes S."/>
            <person name="Wortman J."/>
            <person name="Nusbaum C."/>
            <person name="Birren B."/>
        </authorList>
    </citation>
    <scope>NUCLEOTIDE SEQUENCE [LARGE SCALE GENOMIC DNA]</scope>
    <source>
        <strain evidence="3 4">B7</strain>
    </source>
</reference>
<dbReference type="EMBL" id="ASSY01000007">
    <property type="protein sequence ID" value="EOS51339.1"/>
    <property type="molecule type" value="Genomic_DNA"/>
</dbReference>
<dbReference type="SUPFAM" id="SSF49879">
    <property type="entry name" value="SMAD/FHA domain"/>
    <property type="match status" value="1"/>
</dbReference>
<comment type="caution">
    <text evidence="3">The sequence shown here is derived from an EMBL/GenBank/DDBJ whole genome shotgun (WGS) entry which is preliminary data.</text>
</comment>
<keyword evidence="1" id="KW-0597">Phosphoprotein</keyword>
<sequence length="315" mass="32753">MSHASTPAAALFELMKRRCGISHKELASIVLSGRPLADGRSPASRVSDRTWVSRFVVHARPDTLQEGIFADFSVSALRLIARMKSQRKGPVSGEEIVSFVRDEGLRALEGPLAACAQPVQPLRAVMDRIGAERSLTADERAEEAMVLLASAACTADTARAVEEVRAFSRAVHGGGLATPPPVSVGGAVSTSDVVPAASEAPWLGLLRMEEGRVVGNAHWVAPEGDGALIGSLVAGAGDVSDVSADVSGRHARIWRDEAGAWRVEDLGSRNGTALTSALTGESAAVGPGDAPCELRPGDLLHVAATTFAVLEGYPG</sequence>
<evidence type="ECO:0000259" key="2">
    <source>
        <dbReference type="PROSITE" id="PS50006"/>
    </source>
</evidence>
<dbReference type="Pfam" id="PF00498">
    <property type="entry name" value="FHA"/>
    <property type="match status" value="1"/>
</dbReference>
<dbReference type="PROSITE" id="PS50006">
    <property type="entry name" value="FHA_DOMAIN"/>
    <property type="match status" value="1"/>
</dbReference>
<dbReference type="InterPro" id="IPR000253">
    <property type="entry name" value="FHA_dom"/>
</dbReference>
<dbReference type="STRING" id="1235794.C811_00738"/>
<dbReference type="HOGENOM" id="CLU_865724_0_0_11"/>